<reference evidence="7" key="1">
    <citation type="submission" date="2019-05" db="EMBL/GenBank/DDBJ databases">
        <title>Isolation, diversity and antifungal activity of Actinobacteria from wheat.</title>
        <authorList>
            <person name="Yu B."/>
        </authorList>
    </citation>
    <scope>NUCLEOTIDE SEQUENCE [LARGE SCALE GENOMIC DNA]</scope>
    <source>
        <strain evidence="7">NEAU-HEGS1-5</strain>
    </source>
</reference>
<keyword evidence="2" id="KW-0169">Cobalamin biosynthesis</keyword>
<gene>
    <name evidence="7" type="primary">cbiE</name>
    <name evidence="7" type="ORF">FED44_19590</name>
</gene>
<dbReference type="SUPFAM" id="SSF53335">
    <property type="entry name" value="S-adenosyl-L-methionine-dependent methyltransferases"/>
    <property type="match status" value="1"/>
</dbReference>
<dbReference type="CDD" id="cd02440">
    <property type="entry name" value="AdoMet_MTases"/>
    <property type="match status" value="1"/>
</dbReference>
<dbReference type="OrthoDB" id="9787825at2"/>
<dbReference type="PANTHER" id="PTHR43182">
    <property type="entry name" value="COBALT-PRECORRIN-6B C(15)-METHYLTRANSFERASE (DECARBOXYLATING)"/>
    <property type="match status" value="1"/>
</dbReference>
<dbReference type="EMBL" id="VANP01000007">
    <property type="protein sequence ID" value="TLP57778.1"/>
    <property type="molecule type" value="Genomic_DNA"/>
</dbReference>
<evidence type="ECO:0000259" key="6">
    <source>
        <dbReference type="Pfam" id="PF00590"/>
    </source>
</evidence>
<evidence type="ECO:0000256" key="1">
    <source>
        <dbReference type="ARBA" id="ARBA00004953"/>
    </source>
</evidence>
<dbReference type="PANTHER" id="PTHR43182:SF1">
    <property type="entry name" value="COBALT-PRECORRIN-7 C(5)-METHYLTRANSFERASE"/>
    <property type="match status" value="1"/>
</dbReference>
<dbReference type="GO" id="GO:0009236">
    <property type="term" value="P:cobalamin biosynthetic process"/>
    <property type="evidence" value="ECO:0007669"/>
    <property type="project" value="UniProtKB-UniPathway"/>
</dbReference>
<evidence type="ECO:0000256" key="4">
    <source>
        <dbReference type="ARBA" id="ARBA00022679"/>
    </source>
</evidence>
<keyword evidence="5" id="KW-0949">S-adenosyl-L-methionine</keyword>
<evidence type="ECO:0000313" key="8">
    <source>
        <dbReference type="Proteomes" id="UP000309033"/>
    </source>
</evidence>
<keyword evidence="8" id="KW-1185">Reference proteome</keyword>
<dbReference type="Gene3D" id="3.40.50.150">
    <property type="entry name" value="Vaccinia Virus protein VP39"/>
    <property type="match status" value="1"/>
</dbReference>
<sequence>MTPVSVVGIGADGWAGLADAARAELVAADVVVGSARQLALLPASVASERVPYPSPLVAGLPGLLDAHAGRAVAVLASGDPMFFGVGATLARLLGPDRLRVLPHVSSATLACARLGWAAEEVETVSLVGRPLAALTAALAPGRRVLVLSAGADTPALVAALLTERGYGASRVTVFGDLGAATESRRDGTAADWPAGETPPALNVVAVSCTDVPSAVPLGRVPGLPDEVYESDGQLTKQEVRAVTLAKLAPLPGELLWDVGAGSGSVAVEWLRAHPSCRAVAVERDPVRADRVRHNADALGVPRLRVVTGAAPGALGGLPAPAAVFVGGGVTGAGVVETCWDALAPGGRLVANAVTVESEAVLAGWHARLGGDLVRLSVQRASPVGGFTGWRPLMPVTIWTARKEREQ</sequence>
<dbReference type="UniPathway" id="UPA00148"/>
<feature type="domain" description="Tetrapyrrole methylase" evidence="6">
    <location>
        <begin position="4"/>
        <end position="190"/>
    </location>
</feature>
<accession>A0A5R8YW90</accession>
<organism evidence="7 8">
    <name type="scientific">Microbispora triticiradicis</name>
    <dbReference type="NCBI Taxonomy" id="2200763"/>
    <lineage>
        <taxon>Bacteria</taxon>
        <taxon>Bacillati</taxon>
        <taxon>Actinomycetota</taxon>
        <taxon>Actinomycetes</taxon>
        <taxon>Streptosporangiales</taxon>
        <taxon>Streptosporangiaceae</taxon>
        <taxon>Microbispora</taxon>
    </lineage>
</organism>
<dbReference type="InterPro" id="IPR014777">
    <property type="entry name" value="4pyrrole_Mease_sub1"/>
</dbReference>
<keyword evidence="4" id="KW-0808">Transferase</keyword>
<comment type="caution">
    <text evidence="7">The sequence shown here is derived from an EMBL/GenBank/DDBJ whole genome shotgun (WGS) entry which is preliminary data.</text>
</comment>
<protein>
    <submittedName>
        <fullName evidence="7">Precorrin-6y C5,15-methyltransferase (Decarboxylating) subunit CbiE</fullName>
    </submittedName>
</protein>
<dbReference type="Pfam" id="PF00590">
    <property type="entry name" value="TP_methylase"/>
    <property type="match status" value="1"/>
</dbReference>
<comment type="pathway">
    <text evidence="1">Cofactor biosynthesis; adenosylcobalamin biosynthesis.</text>
</comment>
<dbReference type="InterPro" id="IPR035996">
    <property type="entry name" value="4pyrrol_Methylase_sf"/>
</dbReference>
<proteinExistence type="predicted"/>
<dbReference type="GO" id="GO:0032259">
    <property type="term" value="P:methylation"/>
    <property type="evidence" value="ECO:0007669"/>
    <property type="project" value="UniProtKB-KW"/>
</dbReference>
<dbReference type="InterPro" id="IPR000878">
    <property type="entry name" value="4pyrrol_Mease"/>
</dbReference>
<dbReference type="NCBIfam" id="TIGR02469">
    <property type="entry name" value="CbiT"/>
    <property type="match status" value="1"/>
</dbReference>
<evidence type="ECO:0000313" key="7">
    <source>
        <dbReference type="EMBL" id="TLP57778.1"/>
    </source>
</evidence>
<name>A0A5R8YW90_9ACTN</name>
<dbReference type="CDD" id="cd11644">
    <property type="entry name" value="Precorrin-6Y-MT"/>
    <property type="match status" value="1"/>
</dbReference>
<dbReference type="InterPro" id="IPR014008">
    <property type="entry name" value="Cbl_synth_MTase_CbiT"/>
</dbReference>
<evidence type="ECO:0000256" key="3">
    <source>
        <dbReference type="ARBA" id="ARBA00022603"/>
    </source>
</evidence>
<dbReference type="Gene3D" id="3.40.1010.10">
    <property type="entry name" value="Cobalt-precorrin-4 Transmethylase, Domain 1"/>
    <property type="match status" value="1"/>
</dbReference>
<dbReference type="SUPFAM" id="SSF53790">
    <property type="entry name" value="Tetrapyrrole methylase"/>
    <property type="match status" value="1"/>
</dbReference>
<evidence type="ECO:0000256" key="5">
    <source>
        <dbReference type="ARBA" id="ARBA00022691"/>
    </source>
</evidence>
<dbReference type="AlphaFoldDB" id="A0A5R8YW90"/>
<dbReference type="InterPro" id="IPR006365">
    <property type="entry name" value="Cbl_synth_CobL"/>
</dbReference>
<dbReference type="NCBIfam" id="TIGR02467">
    <property type="entry name" value="CbiE"/>
    <property type="match status" value="1"/>
</dbReference>
<dbReference type="InterPro" id="IPR029063">
    <property type="entry name" value="SAM-dependent_MTases_sf"/>
</dbReference>
<dbReference type="InterPro" id="IPR050714">
    <property type="entry name" value="Cobalamin_biosynth_MTase"/>
</dbReference>
<dbReference type="PIRSF" id="PIRSF036428">
    <property type="entry name" value="CobL"/>
    <property type="match status" value="1"/>
</dbReference>
<evidence type="ECO:0000256" key="2">
    <source>
        <dbReference type="ARBA" id="ARBA00022573"/>
    </source>
</evidence>
<keyword evidence="3" id="KW-0489">Methyltransferase</keyword>
<dbReference type="Proteomes" id="UP000309033">
    <property type="component" value="Unassembled WGS sequence"/>
</dbReference>
<dbReference type="InterPro" id="IPR012818">
    <property type="entry name" value="CbiE"/>
</dbReference>
<dbReference type="GO" id="GO:0008276">
    <property type="term" value="F:protein methyltransferase activity"/>
    <property type="evidence" value="ECO:0007669"/>
    <property type="project" value="InterPro"/>
</dbReference>